<dbReference type="Gene3D" id="2.170.130.10">
    <property type="entry name" value="TonB-dependent receptor, plug domain"/>
    <property type="match status" value="1"/>
</dbReference>
<feature type="chain" id="PRO_5042116306" evidence="13">
    <location>
        <begin position="18"/>
        <end position="846"/>
    </location>
</feature>
<evidence type="ECO:0000313" key="17">
    <source>
        <dbReference type="Proteomes" id="UP001056819"/>
    </source>
</evidence>
<dbReference type="InterPro" id="IPR000531">
    <property type="entry name" value="Beta-barrel_TonB"/>
</dbReference>
<evidence type="ECO:0000256" key="11">
    <source>
        <dbReference type="RuleBase" id="RU003357"/>
    </source>
</evidence>
<feature type="domain" description="TonB-dependent receptor-like beta-barrel" evidence="14">
    <location>
        <begin position="345"/>
        <end position="816"/>
    </location>
</feature>
<dbReference type="InterPro" id="IPR039426">
    <property type="entry name" value="TonB-dep_rcpt-like"/>
</dbReference>
<keyword evidence="6 11" id="KW-0798">TonB box</keyword>
<evidence type="ECO:0000256" key="3">
    <source>
        <dbReference type="ARBA" id="ARBA00022448"/>
    </source>
</evidence>
<comment type="similarity">
    <text evidence="2 10 11">Belongs to the TonB-dependent receptor family.</text>
</comment>
<evidence type="ECO:0000256" key="10">
    <source>
        <dbReference type="PROSITE-ProRule" id="PRU01360"/>
    </source>
</evidence>
<proteinExistence type="inferred from homology"/>
<reference evidence="16" key="1">
    <citation type="submission" date="2022-05" db="EMBL/GenBank/DDBJ databases">
        <title>Alysiella filiformis genome sequencing.</title>
        <authorList>
            <person name="Viehboeck T."/>
        </authorList>
    </citation>
    <scope>NUCLEOTIDE SEQUENCE</scope>
    <source>
        <strain evidence="16">DSM 2580</strain>
    </source>
</reference>
<feature type="region of interest" description="Disordered" evidence="12">
    <location>
        <begin position="750"/>
        <end position="780"/>
    </location>
</feature>
<dbReference type="SUPFAM" id="SSF56935">
    <property type="entry name" value="Porins"/>
    <property type="match status" value="1"/>
</dbReference>
<organism evidence="16 17">
    <name type="scientific">Conchiformibius steedae DSM 2580</name>
    <dbReference type="NCBI Taxonomy" id="1121352"/>
    <lineage>
        <taxon>Bacteria</taxon>
        <taxon>Pseudomonadati</taxon>
        <taxon>Pseudomonadota</taxon>
        <taxon>Betaproteobacteria</taxon>
        <taxon>Neisseriales</taxon>
        <taxon>Neisseriaceae</taxon>
        <taxon>Conchiformibius</taxon>
    </lineage>
</organism>
<evidence type="ECO:0000256" key="6">
    <source>
        <dbReference type="ARBA" id="ARBA00023077"/>
    </source>
</evidence>
<evidence type="ECO:0000256" key="2">
    <source>
        <dbReference type="ARBA" id="ARBA00009810"/>
    </source>
</evidence>
<accession>A0AAE9HXQ5</accession>
<dbReference type="PANTHER" id="PTHR30069">
    <property type="entry name" value="TONB-DEPENDENT OUTER MEMBRANE RECEPTOR"/>
    <property type="match status" value="1"/>
</dbReference>
<name>A0AAE9HXQ5_9NEIS</name>
<comment type="subcellular location">
    <subcellularLocation>
        <location evidence="1 10">Cell outer membrane</location>
        <topology evidence="1 10">Multi-pass membrane protein</topology>
    </subcellularLocation>
</comment>
<feature type="signal peptide" evidence="13">
    <location>
        <begin position="1"/>
        <end position="17"/>
    </location>
</feature>
<feature type="region of interest" description="Disordered" evidence="12">
    <location>
        <begin position="19"/>
        <end position="60"/>
    </location>
</feature>
<dbReference type="InterPro" id="IPR036942">
    <property type="entry name" value="Beta-barrel_TonB_sf"/>
</dbReference>
<dbReference type="PANTHER" id="PTHR30069:SF40">
    <property type="entry name" value="TONB-DEPENDENT RECEPTOR NMB0964-RELATED"/>
    <property type="match status" value="1"/>
</dbReference>
<dbReference type="GO" id="GO:0015344">
    <property type="term" value="F:siderophore uptake transmembrane transporter activity"/>
    <property type="evidence" value="ECO:0007669"/>
    <property type="project" value="TreeGrafter"/>
</dbReference>
<dbReference type="EMBL" id="CP097501">
    <property type="protein sequence ID" value="URD67805.1"/>
    <property type="molecule type" value="Genomic_DNA"/>
</dbReference>
<evidence type="ECO:0000313" key="16">
    <source>
        <dbReference type="EMBL" id="URD67805.1"/>
    </source>
</evidence>
<sequence>MLILPLLLGLGANAAYAEQNTSPAKPATEDNEGKTLPAMQGVGKRRDTAQPFSGNRKASDMVISQEKLKSRSANLGEALAGELGIHGNPFGGGASAPVIRGQEGVRVKILQGGSDVVDMSALSPDHAVAADTLLAQQVEVLRGTSTLAYAAASPAGVINITDKRIPDRLPAKGWEAETGVRFDTAAKEKALTAGATFGIGKHFAVRAEGLERKSDDYRVPGINLGETLKYVPDTYNRSHTGTLGVSWVGQNGHLGVSYSHRKDRYGLPGHNHMLDNCSGHVFDVTTASAVKRNYLLPYPHLIGDEDVNLSQHFHCHTEHSSNAKHSHDNVYGHKHDHGEPGPWIDMRVRRYDVRGEWRTQLPFLEKIRLTSAYTDYYHDEKNDGKVYISPDDPEGWRERKLKDAAARKGKPDIILKNKGLNTRLEFFHRFGSVWNGMAGVQYQTQRSSARRVMPPMIGGERYINERNPLVDNTNKQLSLFALQQYRRGNWLAEGGVRWEKQRIPIRYDHDLLAQYVKPGTQQPDLKPYSQKALSYSGSLLWDFKPGYRLSLTASHNERLPTPMELYYHGKHLATNSFEYGNKDLKKERSNNYEIGLRYFGDKWDYKLSVYHNRFKNYIYNENLYRSGNLFIRRNTQAQGRFHGVEGEVSYRFKPTHQVTLFGDMVRGRLFGLSPVYGDKIYREYECVDEDGLEDTCFEVVGREKIERPDRHAPRVPPTRLGLRLNSQWGDNWTASLEYARVWAQNRTAVSQFPRERDDEDDEDEDEGNPKPRQQKLYAEPVLEDPTSGYHLLNAGIAYRKRIGKADYRVSLDAFNLLNKKVYIHNSHLPYVPRPGRNFVFGVNVSF</sequence>
<dbReference type="RefSeq" id="WP_246778265.1">
    <property type="nucleotide sequence ID" value="NZ_CP097501.1"/>
</dbReference>
<dbReference type="InterPro" id="IPR012910">
    <property type="entry name" value="Plug_dom"/>
</dbReference>
<keyword evidence="5 10" id="KW-0812">Transmembrane</keyword>
<keyword evidence="3 10" id="KW-0813">Transport</keyword>
<evidence type="ECO:0000256" key="5">
    <source>
        <dbReference type="ARBA" id="ARBA00022692"/>
    </source>
</evidence>
<gene>
    <name evidence="16" type="ORF">LNQ82_01180</name>
</gene>
<evidence type="ECO:0000256" key="4">
    <source>
        <dbReference type="ARBA" id="ARBA00022452"/>
    </source>
</evidence>
<evidence type="ECO:0000256" key="9">
    <source>
        <dbReference type="ARBA" id="ARBA00023237"/>
    </source>
</evidence>
<dbReference type="GO" id="GO:0009279">
    <property type="term" value="C:cell outer membrane"/>
    <property type="evidence" value="ECO:0007669"/>
    <property type="project" value="UniProtKB-SubCell"/>
</dbReference>
<keyword evidence="9 10" id="KW-0998">Cell outer membrane</keyword>
<keyword evidence="7 10" id="KW-0472">Membrane</keyword>
<dbReference type="AlphaFoldDB" id="A0AAE9HXQ5"/>
<evidence type="ECO:0000256" key="7">
    <source>
        <dbReference type="ARBA" id="ARBA00023136"/>
    </source>
</evidence>
<evidence type="ECO:0000259" key="14">
    <source>
        <dbReference type="Pfam" id="PF00593"/>
    </source>
</evidence>
<evidence type="ECO:0000256" key="1">
    <source>
        <dbReference type="ARBA" id="ARBA00004571"/>
    </source>
</evidence>
<feature type="compositionally biased region" description="Acidic residues" evidence="12">
    <location>
        <begin position="757"/>
        <end position="766"/>
    </location>
</feature>
<dbReference type="GO" id="GO:0044718">
    <property type="term" value="P:siderophore transmembrane transport"/>
    <property type="evidence" value="ECO:0007669"/>
    <property type="project" value="TreeGrafter"/>
</dbReference>
<evidence type="ECO:0000256" key="8">
    <source>
        <dbReference type="ARBA" id="ARBA00023170"/>
    </source>
</evidence>
<evidence type="ECO:0000256" key="12">
    <source>
        <dbReference type="SAM" id="MobiDB-lite"/>
    </source>
</evidence>
<dbReference type="Gene3D" id="2.40.170.20">
    <property type="entry name" value="TonB-dependent receptor, beta-barrel domain"/>
    <property type="match status" value="1"/>
</dbReference>
<evidence type="ECO:0000259" key="15">
    <source>
        <dbReference type="Pfam" id="PF07715"/>
    </source>
</evidence>
<dbReference type="Proteomes" id="UP001056819">
    <property type="component" value="Chromosome"/>
</dbReference>
<protein>
    <submittedName>
        <fullName evidence="16">TonB-dependent receptor</fullName>
    </submittedName>
</protein>
<evidence type="ECO:0000256" key="13">
    <source>
        <dbReference type="SAM" id="SignalP"/>
    </source>
</evidence>
<keyword evidence="13" id="KW-0732">Signal</keyword>
<dbReference type="PROSITE" id="PS52016">
    <property type="entry name" value="TONB_DEPENDENT_REC_3"/>
    <property type="match status" value="1"/>
</dbReference>
<dbReference type="Pfam" id="PF00593">
    <property type="entry name" value="TonB_dep_Rec_b-barrel"/>
    <property type="match status" value="1"/>
</dbReference>
<dbReference type="InterPro" id="IPR037066">
    <property type="entry name" value="Plug_dom_sf"/>
</dbReference>
<dbReference type="Pfam" id="PF07715">
    <property type="entry name" value="Plug"/>
    <property type="match status" value="1"/>
</dbReference>
<keyword evidence="8 16" id="KW-0675">Receptor</keyword>
<feature type="domain" description="TonB-dependent receptor plug" evidence="15">
    <location>
        <begin position="61"/>
        <end position="157"/>
    </location>
</feature>
<keyword evidence="4 10" id="KW-1134">Transmembrane beta strand</keyword>